<name>A0A0F9BWX4_9ZZZZ</name>
<dbReference type="InterPro" id="IPR036074">
    <property type="entry name" value="CbiD_sf"/>
</dbReference>
<gene>
    <name evidence="5" type="ORF">LCGC14_2678520</name>
</gene>
<keyword evidence="3" id="KW-0808">Transferase</keyword>
<organism evidence="5">
    <name type="scientific">marine sediment metagenome</name>
    <dbReference type="NCBI Taxonomy" id="412755"/>
    <lineage>
        <taxon>unclassified sequences</taxon>
        <taxon>metagenomes</taxon>
        <taxon>ecological metagenomes</taxon>
    </lineage>
</organism>
<evidence type="ECO:0000256" key="3">
    <source>
        <dbReference type="ARBA" id="ARBA00022679"/>
    </source>
</evidence>
<proteinExistence type="predicted"/>
<dbReference type="SUPFAM" id="SSF111342">
    <property type="entry name" value="CbiD-like"/>
    <property type="match status" value="1"/>
</dbReference>
<keyword evidence="4" id="KW-0949">S-adenosyl-L-methionine</keyword>
<comment type="caution">
    <text evidence="5">The sequence shown here is derived from an EMBL/GenBank/DDBJ whole genome shotgun (WGS) entry which is preliminary data.</text>
</comment>
<dbReference type="Pfam" id="PF01888">
    <property type="entry name" value="CbiD"/>
    <property type="match status" value="1"/>
</dbReference>
<dbReference type="PANTHER" id="PTHR35863:SF1">
    <property type="entry name" value="COBALT-PRECORRIN-5B C(1)-METHYLTRANSFERASE"/>
    <property type="match status" value="1"/>
</dbReference>
<evidence type="ECO:0000256" key="2">
    <source>
        <dbReference type="ARBA" id="ARBA00022603"/>
    </source>
</evidence>
<sequence>VLGTTGIVRPYCRRAMEDAIRSAFDVAAACGIVAPILVPGNIGAAAAERHCVAGEQQVIEVGNDWGFALDQVAGRRFQSILLVGHPGKLAKLIRGDWDTHSSRSAQAVDLVAEMAAEVLPSSAVASEALPREALPRENLPSETVEGLFGSLGPQQRKRLGDETARRIRSVVQTRIDSVVPVGVLLIDMAGDCLGTSGGLTPWQ</sequence>
<evidence type="ECO:0000256" key="4">
    <source>
        <dbReference type="ARBA" id="ARBA00022691"/>
    </source>
</evidence>
<dbReference type="GO" id="GO:0008168">
    <property type="term" value="F:methyltransferase activity"/>
    <property type="evidence" value="ECO:0007669"/>
    <property type="project" value="UniProtKB-KW"/>
</dbReference>
<evidence type="ECO:0000256" key="1">
    <source>
        <dbReference type="ARBA" id="ARBA00022573"/>
    </source>
</evidence>
<dbReference type="InterPro" id="IPR002748">
    <property type="entry name" value="CbiD"/>
</dbReference>
<dbReference type="AlphaFoldDB" id="A0A0F9BWX4"/>
<dbReference type="GO" id="GO:0032259">
    <property type="term" value="P:methylation"/>
    <property type="evidence" value="ECO:0007669"/>
    <property type="project" value="UniProtKB-KW"/>
</dbReference>
<dbReference type="PANTHER" id="PTHR35863">
    <property type="entry name" value="COBALT-PRECORRIN-5B C(1)-METHYLTRANSFERASE"/>
    <property type="match status" value="1"/>
</dbReference>
<evidence type="ECO:0008006" key="6">
    <source>
        <dbReference type="Google" id="ProtNLM"/>
    </source>
</evidence>
<reference evidence="5" key="1">
    <citation type="journal article" date="2015" name="Nature">
        <title>Complex archaea that bridge the gap between prokaryotes and eukaryotes.</title>
        <authorList>
            <person name="Spang A."/>
            <person name="Saw J.H."/>
            <person name="Jorgensen S.L."/>
            <person name="Zaremba-Niedzwiedzka K."/>
            <person name="Martijn J."/>
            <person name="Lind A.E."/>
            <person name="van Eijk R."/>
            <person name="Schleper C."/>
            <person name="Guy L."/>
            <person name="Ettema T.J."/>
        </authorList>
    </citation>
    <scope>NUCLEOTIDE SEQUENCE</scope>
</reference>
<dbReference type="GO" id="GO:0009236">
    <property type="term" value="P:cobalamin biosynthetic process"/>
    <property type="evidence" value="ECO:0007669"/>
    <property type="project" value="UniProtKB-KW"/>
</dbReference>
<accession>A0A0F9BWX4</accession>
<feature type="non-terminal residue" evidence="5">
    <location>
        <position position="1"/>
    </location>
</feature>
<evidence type="ECO:0000313" key="5">
    <source>
        <dbReference type="EMBL" id="KKK94869.1"/>
    </source>
</evidence>
<dbReference type="EMBL" id="LAZR01047160">
    <property type="protein sequence ID" value="KKK94869.1"/>
    <property type="molecule type" value="Genomic_DNA"/>
</dbReference>
<keyword evidence="2" id="KW-0489">Methyltransferase</keyword>
<protein>
    <recommendedName>
        <fullName evidence="6">Cobalt-precorrin-5B (C(1))-methyltransferase</fullName>
    </recommendedName>
</protein>
<keyword evidence="1" id="KW-0169">Cobalamin biosynthesis</keyword>